<evidence type="ECO:0000256" key="11">
    <source>
        <dbReference type="SAM" id="MobiDB-lite"/>
    </source>
</evidence>
<dbReference type="RefSeq" id="XP_070863351.1">
    <property type="nucleotide sequence ID" value="XM_071013923.1"/>
</dbReference>
<keyword evidence="14" id="KW-1185">Reference proteome</keyword>
<comment type="subcellular location">
    <subcellularLocation>
        <location evidence="1">Membrane</location>
        <topology evidence="1">Multi-pass membrane protein</topology>
    </subcellularLocation>
</comment>
<keyword evidence="4 10" id="KW-1133">Transmembrane helix</keyword>
<accession>A0ABR4D2L9</accession>
<comment type="catalytic activity">
    <reaction evidence="9 10">
        <text>L-cysteinyl-[protein] + hexadecanoyl-CoA = S-hexadecanoyl-L-cysteinyl-[protein] + CoA</text>
        <dbReference type="Rhea" id="RHEA:36683"/>
        <dbReference type="Rhea" id="RHEA-COMP:10131"/>
        <dbReference type="Rhea" id="RHEA-COMP:11032"/>
        <dbReference type="ChEBI" id="CHEBI:29950"/>
        <dbReference type="ChEBI" id="CHEBI:57287"/>
        <dbReference type="ChEBI" id="CHEBI:57379"/>
        <dbReference type="ChEBI" id="CHEBI:74151"/>
        <dbReference type="EC" id="2.3.1.225"/>
    </reaction>
</comment>
<feature type="transmembrane region" description="Helical" evidence="10">
    <location>
        <begin position="271"/>
        <end position="299"/>
    </location>
</feature>
<feature type="domain" description="Palmitoyltransferase DHHC" evidence="12">
    <location>
        <begin position="158"/>
        <end position="310"/>
    </location>
</feature>
<comment type="domain">
    <text evidence="10">The DHHC domain is required for palmitoyltransferase activity.</text>
</comment>
<dbReference type="PANTHER" id="PTHR22883">
    <property type="entry name" value="ZINC FINGER DHHC DOMAIN CONTAINING PROTEIN"/>
    <property type="match status" value="1"/>
</dbReference>
<evidence type="ECO:0000256" key="2">
    <source>
        <dbReference type="ARBA" id="ARBA00022679"/>
    </source>
</evidence>
<protein>
    <recommendedName>
        <fullName evidence="10">Palmitoyltransferase</fullName>
        <ecNumber evidence="10">2.3.1.225</ecNumber>
    </recommendedName>
</protein>
<evidence type="ECO:0000256" key="4">
    <source>
        <dbReference type="ARBA" id="ARBA00022989"/>
    </source>
</evidence>
<keyword evidence="6" id="KW-0564">Palmitate</keyword>
<evidence type="ECO:0000259" key="12">
    <source>
        <dbReference type="Pfam" id="PF01529"/>
    </source>
</evidence>
<evidence type="ECO:0000256" key="9">
    <source>
        <dbReference type="ARBA" id="ARBA00048048"/>
    </source>
</evidence>
<dbReference type="PROSITE" id="PS50216">
    <property type="entry name" value="DHHC"/>
    <property type="match status" value="1"/>
</dbReference>
<feature type="transmembrane region" description="Helical" evidence="10">
    <location>
        <begin position="200"/>
        <end position="220"/>
    </location>
</feature>
<evidence type="ECO:0000256" key="6">
    <source>
        <dbReference type="ARBA" id="ARBA00023139"/>
    </source>
</evidence>
<comment type="caution">
    <text evidence="13">The sequence shown here is derived from an EMBL/GenBank/DDBJ whole genome shotgun (WGS) entry which is preliminary data.</text>
</comment>
<dbReference type="InterPro" id="IPR001594">
    <property type="entry name" value="Palmitoyltrfase_DHHC"/>
</dbReference>
<feature type="transmembrane region" description="Helical" evidence="10">
    <location>
        <begin position="78"/>
        <end position="96"/>
    </location>
</feature>
<keyword evidence="3 10" id="KW-0812">Transmembrane</keyword>
<feature type="compositionally biased region" description="Basic residues" evidence="11">
    <location>
        <begin position="417"/>
        <end position="431"/>
    </location>
</feature>
<keyword evidence="2 10" id="KW-0808">Transferase</keyword>
<evidence type="ECO:0000256" key="10">
    <source>
        <dbReference type="RuleBase" id="RU079119"/>
    </source>
</evidence>
<name>A0ABR4D2L9_9PEZI</name>
<dbReference type="InterPro" id="IPR039859">
    <property type="entry name" value="PFA4/ZDH16/20/ERF2-like"/>
</dbReference>
<evidence type="ECO:0000256" key="8">
    <source>
        <dbReference type="ARBA" id="ARBA00023315"/>
    </source>
</evidence>
<evidence type="ECO:0000313" key="13">
    <source>
        <dbReference type="EMBL" id="KAL2264624.1"/>
    </source>
</evidence>
<dbReference type="Proteomes" id="UP001600064">
    <property type="component" value="Unassembled WGS sequence"/>
</dbReference>
<evidence type="ECO:0000256" key="1">
    <source>
        <dbReference type="ARBA" id="ARBA00004141"/>
    </source>
</evidence>
<proteinExistence type="inferred from homology"/>
<dbReference type="Pfam" id="PF01529">
    <property type="entry name" value="DHHC"/>
    <property type="match status" value="1"/>
</dbReference>
<dbReference type="GeneID" id="98128567"/>
<gene>
    <name evidence="13" type="ORF">VTJ83DRAFT_7134</name>
</gene>
<keyword evidence="8 10" id="KW-0012">Acyltransferase</keyword>
<feature type="transmembrane region" description="Helical" evidence="10">
    <location>
        <begin position="108"/>
        <end position="126"/>
    </location>
</feature>
<evidence type="ECO:0000256" key="3">
    <source>
        <dbReference type="ARBA" id="ARBA00022692"/>
    </source>
</evidence>
<feature type="region of interest" description="Disordered" evidence="11">
    <location>
        <begin position="409"/>
        <end position="431"/>
    </location>
</feature>
<comment type="similarity">
    <text evidence="10">Belongs to the DHHC palmitoyltransferase family.</text>
</comment>
<keyword evidence="5 10" id="KW-0472">Membrane</keyword>
<dbReference type="EC" id="2.3.1.225" evidence="10"/>
<dbReference type="PANTHER" id="PTHR22883:SF288">
    <property type="entry name" value="PALMITOYLTRANSFERASE SWF1"/>
    <property type="match status" value="1"/>
</dbReference>
<sequence length="431" mass="48355">MGPLTTIAVIVLSISFLVFVAFFGRLPALRRTPVAWLHRFLWVGLPNGINRLDDLLTGGRVIGSCLRFGNFMMYDRHPTVLIFYVLLLSVGEYLYLPAAWPRLSAFHKVAGTVAVVLPYVFLFLAASSDPGTITPANHAHEMARYPYDFTLFHPGAGCPTCRLLKPARSKHCSVCKRCVARCDHHCIFINNCVGAGNHHWFLLLLLSTAALTAYGGLLGVRLMTDAMRRRFPHWAGLWWRARGGEGMPLGEWLAAWSWGLQDGGLGTGGGVALGAVTLLAVMTTPLVGALLGYHVWLVYCGTTTNESMKWADWQVEMDDGCAYKRRLDARRPKDPNAEPLWTRWPVEAEQVLVRTRDGNPPAPDAELPGQGEWEKVWRVRDLENLYDLGFWDNLLDVFVPGYVFRDPSMPPAEPAGRRRRKKRRARRTYLG</sequence>
<organism evidence="13 14">
    <name type="scientific">Remersonia thermophila</name>
    <dbReference type="NCBI Taxonomy" id="72144"/>
    <lineage>
        <taxon>Eukaryota</taxon>
        <taxon>Fungi</taxon>
        <taxon>Dikarya</taxon>
        <taxon>Ascomycota</taxon>
        <taxon>Pezizomycotina</taxon>
        <taxon>Sordariomycetes</taxon>
        <taxon>Sordariomycetidae</taxon>
        <taxon>Sordariales</taxon>
        <taxon>Sordariales incertae sedis</taxon>
        <taxon>Remersonia</taxon>
    </lineage>
</organism>
<reference evidence="13 14" key="1">
    <citation type="journal article" date="2024" name="Commun. Biol.">
        <title>Comparative genomic analysis of thermophilic fungi reveals convergent evolutionary adaptations and gene losses.</title>
        <authorList>
            <person name="Steindorff A.S."/>
            <person name="Aguilar-Pontes M.V."/>
            <person name="Robinson A.J."/>
            <person name="Andreopoulos B."/>
            <person name="LaButti K."/>
            <person name="Kuo A."/>
            <person name="Mondo S."/>
            <person name="Riley R."/>
            <person name="Otillar R."/>
            <person name="Haridas S."/>
            <person name="Lipzen A."/>
            <person name="Grimwood J."/>
            <person name="Schmutz J."/>
            <person name="Clum A."/>
            <person name="Reid I.D."/>
            <person name="Moisan M.C."/>
            <person name="Butler G."/>
            <person name="Nguyen T.T.M."/>
            <person name="Dewar K."/>
            <person name="Conant G."/>
            <person name="Drula E."/>
            <person name="Henrissat B."/>
            <person name="Hansel C."/>
            <person name="Singer S."/>
            <person name="Hutchinson M.I."/>
            <person name="de Vries R.P."/>
            <person name="Natvig D.O."/>
            <person name="Powell A.J."/>
            <person name="Tsang A."/>
            <person name="Grigoriev I.V."/>
        </authorList>
    </citation>
    <scope>NUCLEOTIDE SEQUENCE [LARGE SCALE GENOMIC DNA]</scope>
    <source>
        <strain evidence="13 14">ATCC 22073</strain>
    </source>
</reference>
<evidence type="ECO:0000256" key="5">
    <source>
        <dbReference type="ARBA" id="ARBA00023136"/>
    </source>
</evidence>
<dbReference type="EMBL" id="JAZGUE010000007">
    <property type="protein sequence ID" value="KAL2264624.1"/>
    <property type="molecule type" value="Genomic_DNA"/>
</dbReference>
<feature type="transmembrane region" description="Helical" evidence="10">
    <location>
        <begin position="7"/>
        <end position="26"/>
    </location>
</feature>
<keyword evidence="7" id="KW-0449">Lipoprotein</keyword>
<evidence type="ECO:0000256" key="7">
    <source>
        <dbReference type="ARBA" id="ARBA00023288"/>
    </source>
</evidence>
<evidence type="ECO:0000313" key="14">
    <source>
        <dbReference type="Proteomes" id="UP001600064"/>
    </source>
</evidence>